<organism evidence="1 2">
    <name type="scientific">Amaricoccus solimangrovi</name>
    <dbReference type="NCBI Taxonomy" id="2589815"/>
    <lineage>
        <taxon>Bacteria</taxon>
        <taxon>Pseudomonadati</taxon>
        <taxon>Pseudomonadota</taxon>
        <taxon>Alphaproteobacteria</taxon>
        <taxon>Rhodobacterales</taxon>
        <taxon>Paracoccaceae</taxon>
        <taxon>Amaricoccus</taxon>
    </lineage>
</organism>
<evidence type="ECO:0000313" key="1">
    <source>
        <dbReference type="EMBL" id="TPE50267.1"/>
    </source>
</evidence>
<accession>A0A501WSK9</accession>
<evidence type="ECO:0000313" key="2">
    <source>
        <dbReference type="Proteomes" id="UP000319255"/>
    </source>
</evidence>
<dbReference type="EMBL" id="VFRP01000011">
    <property type="protein sequence ID" value="TPE50267.1"/>
    <property type="molecule type" value="Genomic_DNA"/>
</dbReference>
<dbReference type="InterPro" id="IPR021955">
    <property type="entry name" value="DUF3572"/>
</dbReference>
<name>A0A501WSK9_9RHOB</name>
<reference evidence="1 2" key="1">
    <citation type="submission" date="2019-06" db="EMBL/GenBank/DDBJ databases">
        <title>A novel bacterium of genus Amaricoccus, isolated from marine sediment.</title>
        <authorList>
            <person name="Huang H."/>
            <person name="Mo K."/>
            <person name="Hu Y."/>
        </authorList>
    </citation>
    <scope>NUCLEOTIDE SEQUENCE [LARGE SCALE GENOMIC DNA]</scope>
    <source>
        <strain evidence="1 2">HB172011</strain>
    </source>
</reference>
<proteinExistence type="predicted"/>
<gene>
    <name evidence="1" type="ORF">FJM51_12730</name>
</gene>
<keyword evidence="2" id="KW-1185">Reference proteome</keyword>
<dbReference type="AlphaFoldDB" id="A0A501WSK9"/>
<sequence>MGRDGAIDLARSALIWLAGEPEALGAFLGASGLDPAALRARVEDPEFLGFVLDFLLGDEAMLLAFCGQTGTAPAAPARARALLPGGDLPNWT</sequence>
<dbReference type="Pfam" id="PF12096">
    <property type="entry name" value="DUF3572"/>
    <property type="match status" value="1"/>
</dbReference>
<dbReference type="OrthoDB" id="7356934at2"/>
<dbReference type="Proteomes" id="UP000319255">
    <property type="component" value="Unassembled WGS sequence"/>
</dbReference>
<comment type="caution">
    <text evidence="1">The sequence shown here is derived from an EMBL/GenBank/DDBJ whole genome shotgun (WGS) entry which is preliminary data.</text>
</comment>
<protein>
    <submittedName>
        <fullName evidence="1">DUF3572 family protein</fullName>
    </submittedName>
</protein>